<gene>
    <name evidence="2" type="ORF">Lfee_2119</name>
    <name evidence="3" type="ORF">NCTC11978_02391</name>
</gene>
<evidence type="ECO:0000313" key="2">
    <source>
        <dbReference type="EMBL" id="KTC96321.1"/>
    </source>
</evidence>
<evidence type="ECO:0000256" key="1">
    <source>
        <dbReference type="SAM" id="MobiDB-lite"/>
    </source>
</evidence>
<proteinExistence type="predicted"/>
<name>A0A0W0TL23_9GAMM</name>
<reference evidence="3 5" key="2">
    <citation type="submission" date="2018-06" db="EMBL/GenBank/DDBJ databases">
        <authorList>
            <consortium name="Pathogen Informatics"/>
            <person name="Doyle S."/>
        </authorList>
    </citation>
    <scope>NUCLEOTIDE SEQUENCE [LARGE SCALE GENOMIC DNA]</scope>
    <source>
        <strain evidence="3 5">NCTC11978</strain>
    </source>
</reference>
<protein>
    <submittedName>
        <fullName evidence="2">Uncharacterized protein</fullName>
    </submittedName>
</protein>
<dbReference type="EMBL" id="LNYB01000081">
    <property type="protein sequence ID" value="KTC96321.1"/>
    <property type="molecule type" value="Genomic_DNA"/>
</dbReference>
<sequence length="163" mass="18656">MLIRYLKRLDAALRMAEIRLNRGRNDLAQASLDVAENYLNLLESSFSDDLYINDTRNKLFVNYLSQAKAKYEYLVSSCASIERSDSPEKLLADAFNFSESQRQLGLDRYCFFSSHSTEKVKTEKTAESQHHLSSDRYRFLSRKAEENPGAAASEVGNQFSLFS</sequence>
<dbReference type="AlphaFoldDB" id="A0A0W0TL23"/>
<organism evidence="2 4">
    <name type="scientific">Legionella feeleii</name>
    <dbReference type="NCBI Taxonomy" id="453"/>
    <lineage>
        <taxon>Bacteria</taxon>
        <taxon>Pseudomonadati</taxon>
        <taxon>Pseudomonadota</taxon>
        <taxon>Gammaproteobacteria</taxon>
        <taxon>Legionellales</taxon>
        <taxon>Legionellaceae</taxon>
        <taxon>Legionella</taxon>
    </lineage>
</organism>
<dbReference type="OrthoDB" id="9880956at2"/>
<evidence type="ECO:0000313" key="4">
    <source>
        <dbReference type="Proteomes" id="UP000054698"/>
    </source>
</evidence>
<dbReference type="Proteomes" id="UP000054698">
    <property type="component" value="Unassembled WGS sequence"/>
</dbReference>
<evidence type="ECO:0000313" key="3">
    <source>
        <dbReference type="EMBL" id="STX39197.1"/>
    </source>
</evidence>
<feature type="region of interest" description="Disordered" evidence="1">
    <location>
        <begin position="144"/>
        <end position="163"/>
    </location>
</feature>
<dbReference type="RefSeq" id="WP_058446604.1">
    <property type="nucleotide sequence ID" value="NZ_CAAAHT010000001.1"/>
</dbReference>
<keyword evidence="4" id="KW-1185">Reference proteome</keyword>
<accession>A0A0W0TL23</accession>
<reference evidence="2 4" key="1">
    <citation type="submission" date="2015-11" db="EMBL/GenBank/DDBJ databases">
        <title>Genomic analysis of 38 Legionella species identifies large and diverse effector repertoires.</title>
        <authorList>
            <person name="Burstein D."/>
            <person name="Amaro F."/>
            <person name="Zusman T."/>
            <person name="Lifshitz Z."/>
            <person name="Cohen O."/>
            <person name="Gilbert J.A."/>
            <person name="Pupko T."/>
            <person name="Shuman H.A."/>
            <person name="Segal G."/>
        </authorList>
    </citation>
    <scope>NUCLEOTIDE SEQUENCE [LARGE SCALE GENOMIC DNA]</scope>
    <source>
        <strain evidence="2 4">WO-44C</strain>
    </source>
</reference>
<dbReference type="Proteomes" id="UP000254033">
    <property type="component" value="Unassembled WGS sequence"/>
</dbReference>
<evidence type="ECO:0000313" key="5">
    <source>
        <dbReference type="Proteomes" id="UP000254033"/>
    </source>
</evidence>
<dbReference type="EMBL" id="UGNY01000001">
    <property type="protein sequence ID" value="STX39197.1"/>
    <property type="molecule type" value="Genomic_DNA"/>
</dbReference>
<dbReference type="PATRIC" id="fig|453.4.peg.2320"/>